<evidence type="ECO:0000313" key="8">
    <source>
        <dbReference type="EMBL" id="NEM90484.1"/>
    </source>
</evidence>
<dbReference type="InterPro" id="IPR013324">
    <property type="entry name" value="RNA_pol_sigma_r3/r4-like"/>
</dbReference>
<comment type="similarity">
    <text evidence="1">Belongs to the sigma-70 factor family. ECF subfamily.</text>
</comment>
<gene>
    <name evidence="8" type="ORF">G3T37_03850</name>
</gene>
<dbReference type="InterPro" id="IPR014284">
    <property type="entry name" value="RNA_pol_sigma-70_dom"/>
</dbReference>
<dbReference type="AlphaFoldDB" id="A0A7C9TQA1"/>
<dbReference type="EMBL" id="JAAGWZ010000001">
    <property type="protein sequence ID" value="NEM90484.1"/>
    <property type="molecule type" value="Genomic_DNA"/>
</dbReference>
<dbReference type="Pfam" id="PF04542">
    <property type="entry name" value="Sigma70_r2"/>
    <property type="match status" value="1"/>
</dbReference>
<name>A0A7C9TQA1_9MICO</name>
<keyword evidence="3" id="KW-0731">Sigma factor</keyword>
<dbReference type="CDD" id="cd06171">
    <property type="entry name" value="Sigma70_r4"/>
    <property type="match status" value="1"/>
</dbReference>
<dbReference type="NCBIfam" id="TIGR02937">
    <property type="entry name" value="sigma70-ECF"/>
    <property type="match status" value="1"/>
</dbReference>
<dbReference type="InterPro" id="IPR013249">
    <property type="entry name" value="RNA_pol_sigma70_r4_t2"/>
</dbReference>
<reference evidence="8 9" key="1">
    <citation type="journal article" date="2014" name="Int. J. Syst. Evol. Microbiol.">
        <title>Description of Galbitalea soli gen. nov., sp. nov., and Frondihabitans sucicola sp. nov.</title>
        <authorList>
            <person name="Kim S.J."/>
            <person name="Lim J.M."/>
            <person name="Ahn J.H."/>
            <person name="Weon H.Y."/>
            <person name="Hamada M."/>
            <person name="Suzuki K."/>
            <person name="Ahn T.Y."/>
            <person name="Kwon S.W."/>
        </authorList>
    </citation>
    <scope>NUCLEOTIDE SEQUENCE [LARGE SCALE GENOMIC DNA]</scope>
    <source>
        <strain evidence="8 9">NBRC 108727</strain>
    </source>
</reference>
<dbReference type="InterPro" id="IPR036388">
    <property type="entry name" value="WH-like_DNA-bd_sf"/>
</dbReference>
<evidence type="ECO:0000256" key="5">
    <source>
        <dbReference type="ARBA" id="ARBA00023163"/>
    </source>
</evidence>
<dbReference type="InterPro" id="IPR007627">
    <property type="entry name" value="RNA_pol_sigma70_r2"/>
</dbReference>
<keyword evidence="5" id="KW-0804">Transcription</keyword>
<dbReference type="InterPro" id="IPR013325">
    <property type="entry name" value="RNA_pol_sigma_r2"/>
</dbReference>
<keyword evidence="2" id="KW-0805">Transcription regulation</keyword>
<evidence type="ECO:0000313" key="9">
    <source>
        <dbReference type="Proteomes" id="UP000479756"/>
    </source>
</evidence>
<dbReference type="PANTHER" id="PTHR43133:SF50">
    <property type="entry name" value="ECF RNA POLYMERASE SIGMA FACTOR SIGM"/>
    <property type="match status" value="1"/>
</dbReference>
<dbReference type="InterPro" id="IPR039425">
    <property type="entry name" value="RNA_pol_sigma-70-like"/>
</dbReference>
<keyword evidence="4" id="KW-0238">DNA-binding</keyword>
<accession>A0A7C9TQA1</accession>
<dbReference type="RefSeq" id="WP_163472127.1">
    <property type="nucleotide sequence ID" value="NZ_JAAGWZ010000001.1"/>
</dbReference>
<proteinExistence type="inferred from homology"/>
<dbReference type="Gene3D" id="1.10.1740.10">
    <property type="match status" value="1"/>
</dbReference>
<dbReference type="Proteomes" id="UP000479756">
    <property type="component" value="Unassembled WGS sequence"/>
</dbReference>
<dbReference type="SUPFAM" id="SSF88946">
    <property type="entry name" value="Sigma2 domain of RNA polymerase sigma factors"/>
    <property type="match status" value="1"/>
</dbReference>
<evidence type="ECO:0000256" key="4">
    <source>
        <dbReference type="ARBA" id="ARBA00023125"/>
    </source>
</evidence>
<comment type="caution">
    <text evidence="8">The sequence shown here is derived from an EMBL/GenBank/DDBJ whole genome shotgun (WGS) entry which is preliminary data.</text>
</comment>
<dbReference type="GO" id="GO:0006352">
    <property type="term" value="P:DNA-templated transcription initiation"/>
    <property type="evidence" value="ECO:0007669"/>
    <property type="project" value="InterPro"/>
</dbReference>
<evidence type="ECO:0000259" key="6">
    <source>
        <dbReference type="Pfam" id="PF04542"/>
    </source>
</evidence>
<evidence type="ECO:0000256" key="2">
    <source>
        <dbReference type="ARBA" id="ARBA00023015"/>
    </source>
</evidence>
<dbReference type="SUPFAM" id="SSF88659">
    <property type="entry name" value="Sigma3 and sigma4 domains of RNA polymerase sigma factors"/>
    <property type="match status" value="1"/>
</dbReference>
<keyword evidence="9" id="KW-1185">Reference proteome</keyword>
<evidence type="ECO:0000259" key="7">
    <source>
        <dbReference type="Pfam" id="PF08281"/>
    </source>
</evidence>
<sequence>MTNTSESPRWERVVEDLVAQRGDALVRYAAFVSGSPQDAPDLVQDALVGTFGRLRNGFSVTSAEAYVRRAILNTFVDRARRRVRWRRIAHLALSPESVEAPDADVDTRYDIHGELRKLTPRERACLVLRYYDDLKVDDIAATLGLSPGAVKRYLSDGLAKMAVSLSTDESHPTPGGGPDAH</sequence>
<organism evidence="8 9">
    <name type="scientific">Galbitalea soli</name>
    <dbReference type="NCBI Taxonomy" id="1268042"/>
    <lineage>
        <taxon>Bacteria</taxon>
        <taxon>Bacillati</taxon>
        <taxon>Actinomycetota</taxon>
        <taxon>Actinomycetes</taxon>
        <taxon>Micrococcales</taxon>
        <taxon>Microbacteriaceae</taxon>
        <taxon>Galbitalea</taxon>
    </lineage>
</organism>
<dbReference type="Gene3D" id="1.10.10.10">
    <property type="entry name" value="Winged helix-like DNA-binding domain superfamily/Winged helix DNA-binding domain"/>
    <property type="match status" value="1"/>
</dbReference>
<dbReference type="GO" id="GO:0016987">
    <property type="term" value="F:sigma factor activity"/>
    <property type="evidence" value="ECO:0007669"/>
    <property type="project" value="UniProtKB-KW"/>
</dbReference>
<evidence type="ECO:0000256" key="1">
    <source>
        <dbReference type="ARBA" id="ARBA00010641"/>
    </source>
</evidence>
<feature type="domain" description="RNA polymerase sigma-70 region 2" evidence="6">
    <location>
        <begin position="17"/>
        <end position="83"/>
    </location>
</feature>
<dbReference type="GO" id="GO:0003677">
    <property type="term" value="F:DNA binding"/>
    <property type="evidence" value="ECO:0007669"/>
    <property type="project" value="UniProtKB-KW"/>
</dbReference>
<dbReference type="Pfam" id="PF08281">
    <property type="entry name" value="Sigma70_r4_2"/>
    <property type="match status" value="1"/>
</dbReference>
<dbReference type="PANTHER" id="PTHR43133">
    <property type="entry name" value="RNA POLYMERASE ECF-TYPE SIGMA FACTO"/>
    <property type="match status" value="1"/>
</dbReference>
<feature type="domain" description="RNA polymerase sigma factor 70 region 4 type 2" evidence="7">
    <location>
        <begin position="111"/>
        <end position="161"/>
    </location>
</feature>
<protein>
    <submittedName>
        <fullName evidence="8">Sigma-70 family RNA polymerase sigma factor</fullName>
    </submittedName>
</protein>
<evidence type="ECO:0000256" key="3">
    <source>
        <dbReference type="ARBA" id="ARBA00023082"/>
    </source>
</evidence>